<keyword evidence="6" id="KW-0677">Repeat</keyword>
<evidence type="ECO:0000256" key="2">
    <source>
        <dbReference type="ARBA" id="ARBA00022475"/>
    </source>
</evidence>
<evidence type="ECO:0000259" key="15">
    <source>
        <dbReference type="PROSITE" id="PS50035"/>
    </source>
</evidence>
<evidence type="ECO:0000256" key="5">
    <source>
        <dbReference type="ARBA" id="ARBA00022692"/>
    </source>
</evidence>
<dbReference type="PANTHER" id="PTHR21248">
    <property type="entry name" value="CARDIOLIPIN SYNTHASE"/>
    <property type="match status" value="1"/>
</dbReference>
<organism evidence="17">
    <name type="scientific">Fructobacillus tropaeoli</name>
    <dbReference type="NCBI Taxonomy" id="709323"/>
    <lineage>
        <taxon>Bacteria</taxon>
        <taxon>Bacillati</taxon>
        <taxon>Bacillota</taxon>
        <taxon>Bacilli</taxon>
        <taxon>Lactobacillales</taxon>
        <taxon>Lactobacillaceae</taxon>
        <taxon>Fructobacillus</taxon>
    </lineage>
</organism>
<evidence type="ECO:0000256" key="4">
    <source>
        <dbReference type="ARBA" id="ARBA00022679"/>
    </source>
</evidence>
<dbReference type="GO" id="GO:0005886">
    <property type="term" value="C:plasma membrane"/>
    <property type="evidence" value="ECO:0007669"/>
    <property type="project" value="UniProtKB-SubCell"/>
</dbReference>
<evidence type="ECO:0000313" key="17">
    <source>
        <dbReference type="EMBL" id="GAP03703.1"/>
    </source>
</evidence>
<comment type="similarity">
    <text evidence="13">Belongs to the phospholipase D family. Cardiolipin synthase subfamily.</text>
</comment>
<dbReference type="CDD" id="cd09112">
    <property type="entry name" value="PLDc_CLS_2"/>
    <property type="match status" value="1"/>
</dbReference>
<evidence type="ECO:0000256" key="11">
    <source>
        <dbReference type="ARBA" id="ARBA00023264"/>
    </source>
</evidence>
<dbReference type="RefSeq" id="WP_059393216.1">
    <property type="nucleotide sequence ID" value="NZ_BOJU01000002.1"/>
</dbReference>
<keyword evidence="3 13" id="KW-0444">Lipid biosynthesis</keyword>
<dbReference type="EC" id="2.7.8.-" evidence="13 14"/>
<dbReference type="SUPFAM" id="SSF56024">
    <property type="entry name" value="Phospholipase D/nuclease"/>
    <property type="match status" value="2"/>
</dbReference>
<dbReference type="STRING" id="709323.GCA_001047135_00248"/>
<comment type="subcellular location">
    <subcellularLocation>
        <location evidence="1 13">Cell membrane</location>
        <topology evidence="1 13">Multi-pass membrane protein</topology>
    </subcellularLocation>
</comment>
<evidence type="ECO:0000256" key="1">
    <source>
        <dbReference type="ARBA" id="ARBA00004651"/>
    </source>
</evidence>
<keyword evidence="11 13" id="KW-1208">Phospholipid metabolism</keyword>
<dbReference type="GO" id="GO:0032049">
    <property type="term" value="P:cardiolipin biosynthetic process"/>
    <property type="evidence" value="ECO:0007669"/>
    <property type="project" value="UniProtKB-UniRule"/>
</dbReference>
<evidence type="ECO:0000256" key="8">
    <source>
        <dbReference type="ARBA" id="ARBA00023098"/>
    </source>
</evidence>
<keyword evidence="8 13" id="KW-0443">Lipid metabolism</keyword>
<dbReference type="InterPro" id="IPR022924">
    <property type="entry name" value="Cardiolipin_synthase"/>
</dbReference>
<dbReference type="HAMAP" id="MF_01916">
    <property type="entry name" value="Cardiolipin_synth_Cls"/>
    <property type="match status" value="1"/>
</dbReference>
<reference evidence="17" key="1">
    <citation type="journal article" date="2015" name="BMC Genomics">
        <title>Comparative genomics of Fructobacillus spp. and Leuconostoc spp. reveals niche-specific evolution of Fructobacillus spp.</title>
        <authorList>
            <person name="Endo A."/>
            <person name="Tanizawa Y."/>
            <person name="Tanaka N."/>
            <person name="Maeno S."/>
            <person name="Kumar H."/>
            <person name="Shiwa Y."/>
            <person name="Okada S."/>
            <person name="Yoshikawa H."/>
            <person name="Dicks L."/>
            <person name="Nakagawa J."/>
            <person name="Arita M."/>
        </authorList>
    </citation>
    <scope>NUCLEOTIDE SEQUENCE [LARGE SCALE GENOMIC DNA]</scope>
    <source>
        <strain evidence="17">F214-1</strain>
    </source>
</reference>
<dbReference type="EMBL" id="DF968078">
    <property type="protein sequence ID" value="GAP03703.1"/>
    <property type="molecule type" value="Genomic_DNA"/>
</dbReference>
<feature type="domain" description="PLD phosphodiesterase" evidence="15">
    <location>
        <begin position="222"/>
        <end position="249"/>
    </location>
</feature>
<evidence type="ECO:0000256" key="6">
    <source>
        <dbReference type="ARBA" id="ARBA00022737"/>
    </source>
</evidence>
<dbReference type="InterPro" id="IPR025202">
    <property type="entry name" value="PLD-like_dom"/>
</dbReference>
<protein>
    <recommendedName>
        <fullName evidence="13 14">Cardiolipin synthase</fullName>
        <shortName evidence="13">CL synthase</shortName>
        <ecNumber evidence="13 14">2.7.8.-</ecNumber>
    </recommendedName>
</protein>
<feature type="active site" evidence="13">
    <location>
        <position position="408"/>
    </location>
</feature>
<dbReference type="Gene3D" id="3.30.870.10">
    <property type="entry name" value="Endonuclease Chain A"/>
    <property type="match status" value="2"/>
</dbReference>
<evidence type="ECO:0000256" key="13">
    <source>
        <dbReference type="HAMAP-Rule" id="MF_01916"/>
    </source>
</evidence>
<dbReference type="Proteomes" id="UP001314262">
    <property type="component" value="Unassembled WGS sequence"/>
</dbReference>
<dbReference type="Pfam" id="PF13396">
    <property type="entry name" value="PLDc_N"/>
    <property type="match status" value="1"/>
</dbReference>
<keyword evidence="9 13" id="KW-0472">Membrane</keyword>
<dbReference type="Proteomes" id="UP000064514">
    <property type="component" value="Unassembled WGS sequence"/>
</dbReference>
<evidence type="ECO:0000256" key="14">
    <source>
        <dbReference type="NCBIfam" id="TIGR04265"/>
    </source>
</evidence>
<dbReference type="InterPro" id="IPR030874">
    <property type="entry name" value="Cardiolipin_synth_Firmi"/>
</dbReference>
<keyword evidence="4 13" id="KW-0808">Transferase</keyword>
<dbReference type="EMBL" id="CAUZLT010000001">
    <property type="protein sequence ID" value="CAK1229734.1"/>
    <property type="molecule type" value="Genomic_DNA"/>
</dbReference>
<dbReference type="SMART" id="SM00155">
    <property type="entry name" value="PLDc"/>
    <property type="match status" value="2"/>
</dbReference>
<feature type="active site" evidence="13">
    <location>
        <position position="229"/>
    </location>
</feature>
<dbReference type="NCBIfam" id="TIGR04265">
    <property type="entry name" value="bac_cardiolipin"/>
    <property type="match status" value="1"/>
</dbReference>
<dbReference type="Pfam" id="PF13091">
    <property type="entry name" value="PLDc_2"/>
    <property type="match status" value="2"/>
</dbReference>
<comment type="function">
    <text evidence="12 13">Catalyzes the reversible phosphatidyl group transfer from one phosphatidylglycerol molecule to another to form cardiolipin (CL) (diphosphatidylglycerol) and glycerol.</text>
</comment>
<dbReference type="AlphaFoldDB" id="A0A3F3HD44"/>
<evidence type="ECO:0000313" key="18">
    <source>
        <dbReference type="Proteomes" id="UP001314262"/>
    </source>
</evidence>
<proteinExistence type="inferred from homology"/>
<feature type="active site" evidence="13">
    <location>
        <position position="227"/>
    </location>
</feature>
<feature type="domain" description="PLD phosphodiesterase" evidence="15">
    <location>
        <begin position="403"/>
        <end position="430"/>
    </location>
</feature>
<evidence type="ECO:0000256" key="10">
    <source>
        <dbReference type="ARBA" id="ARBA00023209"/>
    </source>
</evidence>
<keyword evidence="7 13" id="KW-1133">Transmembrane helix</keyword>
<keyword evidence="18" id="KW-1185">Reference proteome</keyword>
<feature type="transmembrane region" description="Helical" evidence="13">
    <location>
        <begin position="32"/>
        <end position="51"/>
    </location>
</feature>
<sequence length="490" mass="55697">MLTTLVVLLIINTTVAVITVFREPRDIAATWAWILVLILIPVLGFIIYSFAGRKLSQRRLFAYQGQDTSAMNEKIADLIQEADERGKREGLVTRVNETQASLVQARSLVTLFQNINQTSLATKNQVKVFTSGVDFFGRLKEDLKQAQESINLEFYTFYSDQLGHEIRDILVERAQAGVEVHVIYDALGSFGTTKRFFAPLRDAGGYATPFLKRRLTLVDFQLNFRDHRKIVVIDGQIGYVGGFNIGDQYLGRDKKFGHWRDTHLRMTGSGVYSLQAHFLLDWNASEPKRPMAVTSDRYFPPLQLALQGKSNLQIVTSGPETDDEQIKMGYIRLIQLAKKRCWIQTPYLIPDDSTFDALRIAANSGVDVRIMVPCMPDHAFVYRATQYYAAQLAKYGIKIYYYQNGFLHAKTMVVDDHLASVGSANLDFRSFKLNFEVNAFLYDSDLAHHLAHVFKQDLTVSSEQTVTSFAQQGRWLVFKQYVARLLAPIL</sequence>
<accession>A0A3F3HD44</accession>
<dbReference type="FunFam" id="3.30.870.10:FF:000014">
    <property type="entry name" value="Cardiolipin synthase"/>
    <property type="match status" value="1"/>
</dbReference>
<comment type="catalytic activity">
    <reaction evidence="13">
        <text>2 a 1,2-diacyl-sn-glycero-3-phospho-(1'-sn-glycerol) = a cardiolipin + glycerol</text>
        <dbReference type="Rhea" id="RHEA:31451"/>
        <dbReference type="ChEBI" id="CHEBI:17754"/>
        <dbReference type="ChEBI" id="CHEBI:62237"/>
        <dbReference type="ChEBI" id="CHEBI:64716"/>
    </reaction>
</comment>
<name>A0A3F3HD44_9LACO</name>
<gene>
    <name evidence="17" type="ORF">FTRO_0012500</name>
    <name evidence="16" type="ORF">R53137_KAKDMLNK_00293</name>
</gene>
<dbReference type="PANTHER" id="PTHR21248:SF22">
    <property type="entry name" value="PHOSPHOLIPASE D"/>
    <property type="match status" value="1"/>
</dbReference>
<keyword evidence="10 13" id="KW-0594">Phospholipid biosynthesis</keyword>
<evidence type="ECO:0000256" key="9">
    <source>
        <dbReference type="ARBA" id="ARBA00023136"/>
    </source>
</evidence>
<evidence type="ECO:0000313" key="16">
    <source>
        <dbReference type="EMBL" id="CAK1229734.1"/>
    </source>
</evidence>
<feature type="active site" evidence="13">
    <location>
        <position position="415"/>
    </location>
</feature>
<dbReference type="FunFam" id="3.30.870.10:FF:000021">
    <property type="entry name" value="Cardiolipin synthase"/>
    <property type="match status" value="1"/>
</dbReference>
<keyword evidence="2 13" id="KW-1003">Cell membrane</keyword>
<reference evidence="16 18" key="2">
    <citation type="submission" date="2023-10" db="EMBL/GenBank/DDBJ databases">
        <authorList>
            <person name="Botero Cardona J."/>
        </authorList>
    </citation>
    <scope>NUCLEOTIDE SEQUENCE [LARGE SCALE GENOMIC DNA]</scope>
    <source>
        <strain evidence="16 18">R-53137</strain>
    </source>
</reference>
<dbReference type="GO" id="GO:0008808">
    <property type="term" value="F:cardiolipin synthase activity"/>
    <property type="evidence" value="ECO:0007669"/>
    <property type="project" value="UniProtKB-UniRule"/>
</dbReference>
<dbReference type="InterPro" id="IPR001736">
    <property type="entry name" value="PLipase_D/transphosphatidylase"/>
</dbReference>
<keyword evidence="5 13" id="KW-0812">Transmembrane</keyword>
<evidence type="ECO:0000256" key="7">
    <source>
        <dbReference type="ARBA" id="ARBA00022989"/>
    </source>
</evidence>
<comment type="caution">
    <text evidence="13">Lacks conserved residue(s) required for the propagation of feature annotation.</text>
</comment>
<feature type="active site" evidence="13">
    <location>
        <position position="410"/>
    </location>
</feature>
<dbReference type="PROSITE" id="PS50035">
    <property type="entry name" value="PLD"/>
    <property type="match status" value="2"/>
</dbReference>
<dbReference type="CDD" id="cd09110">
    <property type="entry name" value="PLDc_CLS_1"/>
    <property type="match status" value="1"/>
</dbReference>
<feature type="active site" evidence="13">
    <location>
        <position position="234"/>
    </location>
</feature>
<evidence type="ECO:0000256" key="3">
    <source>
        <dbReference type="ARBA" id="ARBA00022516"/>
    </source>
</evidence>
<evidence type="ECO:0000256" key="12">
    <source>
        <dbReference type="ARBA" id="ARBA00057569"/>
    </source>
</evidence>
<dbReference type="InterPro" id="IPR027379">
    <property type="entry name" value="CLS_N"/>
</dbReference>